<accession>A0ABS8XCK7</accession>
<evidence type="ECO:0000313" key="1">
    <source>
        <dbReference type="EMBL" id="MCE4536950.1"/>
    </source>
</evidence>
<dbReference type="InterPro" id="IPR006905">
    <property type="entry name" value="Flavin_halogenase"/>
</dbReference>
<gene>
    <name evidence="1" type="ORF">LXT12_06770</name>
</gene>
<dbReference type="PANTHER" id="PTHR43747">
    <property type="entry name" value="FAD-BINDING PROTEIN"/>
    <property type="match status" value="1"/>
</dbReference>
<reference evidence="1 2" key="1">
    <citation type="submission" date="2021-12" db="EMBL/GenBank/DDBJ databases">
        <title>Genome seq of p7.</title>
        <authorList>
            <person name="Seo T."/>
        </authorList>
    </citation>
    <scope>NUCLEOTIDE SEQUENCE [LARGE SCALE GENOMIC DNA]</scope>
    <source>
        <strain evidence="1 2">P7</strain>
    </source>
</reference>
<protein>
    <submittedName>
        <fullName evidence="1">Tryptophan 7-halogenase</fullName>
    </submittedName>
</protein>
<dbReference type="InterPro" id="IPR033856">
    <property type="entry name" value="Trp_halogen"/>
</dbReference>
<dbReference type="Proteomes" id="UP001201463">
    <property type="component" value="Unassembled WGS sequence"/>
</dbReference>
<name>A0ABS8XCK7_9BURK</name>
<dbReference type="InterPro" id="IPR050816">
    <property type="entry name" value="Flavin-dep_Halogenase_NPB"/>
</dbReference>
<comment type="caution">
    <text evidence="1">The sequence shown here is derived from an EMBL/GenBank/DDBJ whole genome shotgun (WGS) entry which is preliminary data.</text>
</comment>
<dbReference type="SUPFAM" id="SSF51905">
    <property type="entry name" value="FAD/NAD(P)-binding domain"/>
    <property type="match status" value="1"/>
</dbReference>
<dbReference type="PIRSF" id="PIRSF011396">
    <property type="entry name" value="Trp_halogenase"/>
    <property type="match status" value="1"/>
</dbReference>
<keyword evidence="2" id="KW-1185">Reference proteome</keyword>
<evidence type="ECO:0000313" key="2">
    <source>
        <dbReference type="Proteomes" id="UP001201463"/>
    </source>
</evidence>
<dbReference type="Gene3D" id="3.50.50.60">
    <property type="entry name" value="FAD/NAD(P)-binding domain"/>
    <property type="match status" value="1"/>
</dbReference>
<dbReference type="RefSeq" id="WP_233390661.1">
    <property type="nucleotide sequence ID" value="NZ_JAJTWT010000002.1"/>
</dbReference>
<dbReference type="InterPro" id="IPR036188">
    <property type="entry name" value="FAD/NAD-bd_sf"/>
</dbReference>
<organism evidence="1 2">
    <name type="scientific">Pelomonas caseinilytica</name>
    <dbReference type="NCBI Taxonomy" id="2906763"/>
    <lineage>
        <taxon>Bacteria</taxon>
        <taxon>Pseudomonadati</taxon>
        <taxon>Pseudomonadota</taxon>
        <taxon>Betaproteobacteria</taxon>
        <taxon>Burkholderiales</taxon>
        <taxon>Sphaerotilaceae</taxon>
        <taxon>Roseateles</taxon>
    </lineage>
</organism>
<proteinExistence type="predicted"/>
<dbReference type="Pfam" id="PF04820">
    <property type="entry name" value="Trp_halogenase"/>
    <property type="match status" value="1"/>
</dbReference>
<dbReference type="PANTHER" id="PTHR43747:SF4">
    <property type="entry name" value="FLAVIN-DEPENDENT TRYPTOPHAN HALOGENASE"/>
    <property type="match status" value="1"/>
</dbReference>
<sequence>MNPAVPARIQRIVIVGGGSAGWMTAAALATGLRGKGIDIELVESEQVATVGVGEATFPSILNYNRMVGIDETEFLRATDGTFKLGIFFHDWRVKGEHYFHSFGDLGQLAGPHALWGQHRRLGLAGNLDHQSLPAVMAREGRFVVAEPPKPPYDYAYQFDAALYAAFLRRLAMQRGVRHTLGHIVDVQRRPDGGVAGLLLADGRQLTGDLFIDCSGFRSLLLGQTLAEPFLDYSHWLPVDAAWACPTERVGEALPPYTRATALEGGWAWRIPLRSRTGNGHVFSSRFIDVEKAREQLLQQLDGAPLAEPRLLRFTTGQRQRFWVGNVLAIGLSSGFLEPLESTSIYLIQCGISRLMVQLTEGGPLDDEAVARFNEGAATQFRRIRDFIILHYCTTARRDSALWRHVASMELPDTLAFKMEAWRRFGVVHQYDEEAFGTTSWLSVYSGMGCWPECADPVLDELPRQEAAQALEGRAQAIRRAVEPLPAHHRYLADRLR</sequence>
<dbReference type="EMBL" id="JAJTWT010000002">
    <property type="protein sequence ID" value="MCE4536950.1"/>
    <property type="molecule type" value="Genomic_DNA"/>
</dbReference>